<organism evidence="1 2">
    <name type="scientific">Ladona fulva</name>
    <name type="common">Scarce chaser dragonfly</name>
    <name type="synonym">Libellula fulva</name>
    <dbReference type="NCBI Taxonomy" id="123851"/>
    <lineage>
        <taxon>Eukaryota</taxon>
        <taxon>Metazoa</taxon>
        <taxon>Ecdysozoa</taxon>
        <taxon>Arthropoda</taxon>
        <taxon>Hexapoda</taxon>
        <taxon>Insecta</taxon>
        <taxon>Pterygota</taxon>
        <taxon>Palaeoptera</taxon>
        <taxon>Odonata</taxon>
        <taxon>Epiprocta</taxon>
        <taxon>Anisoptera</taxon>
        <taxon>Libelluloidea</taxon>
        <taxon>Libellulidae</taxon>
        <taxon>Ladona</taxon>
    </lineage>
</organism>
<gene>
    <name evidence="1" type="ORF">J437_LFUL015457</name>
</gene>
<sequence>MKSYPGHKPGSSSLECVFNYRLSRARRIIENVLGIMSAKLRIFLKPNSFHPDKRRNAELKSFTLPLIHLVQRIPTITLSPDHGEKKLNTPMHS</sequence>
<dbReference type="OrthoDB" id="8193319at2759"/>
<name>A0A8K0NZS4_LADFU</name>
<keyword evidence="2" id="KW-1185">Reference proteome</keyword>
<protein>
    <submittedName>
        <fullName evidence="1">Uncharacterized protein</fullName>
    </submittedName>
</protein>
<evidence type="ECO:0000313" key="2">
    <source>
        <dbReference type="Proteomes" id="UP000792457"/>
    </source>
</evidence>
<comment type="caution">
    <text evidence="1">The sequence shown here is derived from an EMBL/GenBank/DDBJ whole genome shotgun (WGS) entry which is preliminary data.</text>
</comment>
<evidence type="ECO:0000313" key="1">
    <source>
        <dbReference type="EMBL" id="KAG8230435.1"/>
    </source>
</evidence>
<reference evidence="1" key="2">
    <citation type="submission" date="2017-10" db="EMBL/GenBank/DDBJ databases">
        <title>Ladona fulva Genome sequencing and assembly.</title>
        <authorList>
            <person name="Murali S."/>
            <person name="Richards S."/>
            <person name="Bandaranaike D."/>
            <person name="Bellair M."/>
            <person name="Blankenburg K."/>
            <person name="Chao H."/>
            <person name="Dinh H."/>
            <person name="Doddapaneni H."/>
            <person name="Dugan-Rocha S."/>
            <person name="Elkadiri S."/>
            <person name="Gnanaolivu R."/>
            <person name="Hernandez B."/>
            <person name="Skinner E."/>
            <person name="Javaid M."/>
            <person name="Lee S."/>
            <person name="Li M."/>
            <person name="Ming W."/>
            <person name="Munidasa M."/>
            <person name="Muniz J."/>
            <person name="Nguyen L."/>
            <person name="Hughes D."/>
            <person name="Osuji N."/>
            <person name="Pu L.-L."/>
            <person name="Puazo M."/>
            <person name="Qu C."/>
            <person name="Quiroz J."/>
            <person name="Raj R."/>
            <person name="Weissenberger G."/>
            <person name="Xin Y."/>
            <person name="Zou X."/>
            <person name="Han Y."/>
            <person name="Worley K."/>
            <person name="Muzny D."/>
            <person name="Gibbs R."/>
        </authorList>
    </citation>
    <scope>NUCLEOTIDE SEQUENCE</scope>
    <source>
        <strain evidence="1">Sampled in the wild</strain>
    </source>
</reference>
<feature type="non-terminal residue" evidence="1">
    <location>
        <position position="1"/>
    </location>
</feature>
<reference evidence="1" key="1">
    <citation type="submission" date="2013-04" db="EMBL/GenBank/DDBJ databases">
        <authorList>
            <person name="Qu J."/>
            <person name="Murali S.C."/>
            <person name="Bandaranaike D."/>
            <person name="Bellair M."/>
            <person name="Blankenburg K."/>
            <person name="Chao H."/>
            <person name="Dinh H."/>
            <person name="Doddapaneni H."/>
            <person name="Downs B."/>
            <person name="Dugan-Rocha S."/>
            <person name="Elkadiri S."/>
            <person name="Gnanaolivu R.D."/>
            <person name="Hernandez B."/>
            <person name="Javaid M."/>
            <person name="Jayaseelan J.C."/>
            <person name="Lee S."/>
            <person name="Li M."/>
            <person name="Ming W."/>
            <person name="Munidasa M."/>
            <person name="Muniz J."/>
            <person name="Nguyen L."/>
            <person name="Ongeri F."/>
            <person name="Osuji N."/>
            <person name="Pu L.-L."/>
            <person name="Puazo M."/>
            <person name="Qu C."/>
            <person name="Quiroz J."/>
            <person name="Raj R."/>
            <person name="Weissenberger G."/>
            <person name="Xin Y."/>
            <person name="Zou X."/>
            <person name="Han Y."/>
            <person name="Richards S."/>
            <person name="Worley K."/>
            <person name="Muzny D."/>
            <person name="Gibbs R."/>
        </authorList>
    </citation>
    <scope>NUCLEOTIDE SEQUENCE</scope>
    <source>
        <strain evidence="1">Sampled in the wild</strain>
    </source>
</reference>
<accession>A0A8K0NZS4</accession>
<dbReference type="Proteomes" id="UP000792457">
    <property type="component" value="Unassembled WGS sequence"/>
</dbReference>
<dbReference type="AlphaFoldDB" id="A0A8K0NZS4"/>
<proteinExistence type="predicted"/>
<dbReference type="EMBL" id="KZ308488">
    <property type="protein sequence ID" value="KAG8230435.1"/>
    <property type="molecule type" value="Genomic_DNA"/>
</dbReference>